<feature type="transmembrane region" description="Helical" evidence="5">
    <location>
        <begin position="277"/>
        <end position="295"/>
    </location>
</feature>
<feature type="transmembrane region" description="Helical" evidence="5">
    <location>
        <begin position="301"/>
        <end position="324"/>
    </location>
</feature>
<feature type="transmembrane region" description="Helical" evidence="5">
    <location>
        <begin position="362"/>
        <end position="381"/>
    </location>
</feature>
<dbReference type="PANTHER" id="PTHR23534">
    <property type="entry name" value="MFS PERMEASE"/>
    <property type="match status" value="1"/>
</dbReference>
<accession>A0A6H9XH81</accession>
<dbReference type="Gene3D" id="1.20.1250.20">
    <property type="entry name" value="MFS general substrate transporter like domains"/>
    <property type="match status" value="2"/>
</dbReference>
<feature type="transmembrane region" description="Helical" evidence="5">
    <location>
        <begin position="198"/>
        <end position="224"/>
    </location>
</feature>
<feature type="transmembrane region" description="Helical" evidence="5">
    <location>
        <begin position="152"/>
        <end position="177"/>
    </location>
</feature>
<dbReference type="GO" id="GO:0005886">
    <property type="term" value="C:plasma membrane"/>
    <property type="evidence" value="ECO:0007669"/>
    <property type="project" value="UniProtKB-SubCell"/>
</dbReference>
<reference evidence="7 8" key="1">
    <citation type="submission" date="2018-06" db="EMBL/GenBank/DDBJ databases">
        <authorList>
            <consortium name="Pathogen Informatics"/>
            <person name="Doyle S."/>
        </authorList>
    </citation>
    <scope>NUCLEOTIDE SEQUENCE [LARGE SCALE GENOMIC DNA]</scope>
    <source>
        <strain evidence="7 8">NCTC10254</strain>
    </source>
</reference>
<feature type="transmembrane region" description="Helical" evidence="5">
    <location>
        <begin position="122"/>
        <end position="140"/>
    </location>
</feature>
<dbReference type="PROSITE" id="PS50850">
    <property type="entry name" value="MFS"/>
    <property type="match status" value="1"/>
</dbReference>
<protein>
    <submittedName>
        <fullName evidence="7">ABC-type transporter, permease component</fullName>
    </submittedName>
</protein>
<dbReference type="Proteomes" id="UP000249886">
    <property type="component" value="Unassembled WGS sequence"/>
</dbReference>
<evidence type="ECO:0000256" key="1">
    <source>
        <dbReference type="ARBA" id="ARBA00004651"/>
    </source>
</evidence>
<evidence type="ECO:0000256" key="2">
    <source>
        <dbReference type="ARBA" id="ARBA00022692"/>
    </source>
</evidence>
<keyword evidence="4 5" id="KW-0472">Membrane</keyword>
<feature type="transmembrane region" description="Helical" evidence="5">
    <location>
        <begin position="33"/>
        <end position="54"/>
    </location>
</feature>
<dbReference type="GeneID" id="84574628"/>
<feature type="transmembrane region" description="Helical" evidence="5">
    <location>
        <begin position="244"/>
        <end position="265"/>
    </location>
</feature>
<gene>
    <name evidence="7" type="ORF">NCTC10254_00947</name>
</gene>
<evidence type="ECO:0000313" key="8">
    <source>
        <dbReference type="Proteomes" id="UP000249886"/>
    </source>
</evidence>
<evidence type="ECO:0000256" key="4">
    <source>
        <dbReference type="ARBA" id="ARBA00023136"/>
    </source>
</evidence>
<dbReference type="Pfam" id="PF07690">
    <property type="entry name" value="MFS_1"/>
    <property type="match status" value="1"/>
</dbReference>
<keyword evidence="2 5" id="KW-0812">Transmembrane</keyword>
<feature type="domain" description="Major facilitator superfamily (MFS) profile" evidence="6">
    <location>
        <begin position="207"/>
        <end position="388"/>
    </location>
</feature>
<dbReference type="EMBL" id="UARK01000001">
    <property type="protein sequence ID" value="SPW24566.1"/>
    <property type="molecule type" value="Genomic_DNA"/>
</dbReference>
<dbReference type="RefSeq" id="WP_005526699.1">
    <property type="nucleotide sequence ID" value="NZ_CP050134.2"/>
</dbReference>
<feature type="transmembrane region" description="Helical" evidence="5">
    <location>
        <begin position="61"/>
        <end position="82"/>
    </location>
</feature>
<organism evidence="7 8">
    <name type="scientific">Corynebacterium matruchotii</name>
    <dbReference type="NCBI Taxonomy" id="43768"/>
    <lineage>
        <taxon>Bacteria</taxon>
        <taxon>Bacillati</taxon>
        <taxon>Actinomycetota</taxon>
        <taxon>Actinomycetes</taxon>
        <taxon>Mycobacteriales</taxon>
        <taxon>Corynebacteriaceae</taxon>
        <taxon>Corynebacterium</taxon>
    </lineage>
</organism>
<name>A0A6H9XH81_9CORY</name>
<dbReference type="InterPro" id="IPR011701">
    <property type="entry name" value="MFS"/>
</dbReference>
<comment type="caution">
    <text evidence="7">The sequence shown here is derived from an EMBL/GenBank/DDBJ whole genome shotgun (WGS) entry which is preliminary data.</text>
</comment>
<dbReference type="SUPFAM" id="SSF103473">
    <property type="entry name" value="MFS general substrate transporter"/>
    <property type="match status" value="1"/>
</dbReference>
<evidence type="ECO:0000256" key="5">
    <source>
        <dbReference type="SAM" id="Phobius"/>
    </source>
</evidence>
<proteinExistence type="predicted"/>
<evidence type="ECO:0000259" key="6">
    <source>
        <dbReference type="PROSITE" id="PS50850"/>
    </source>
</evidence>
<dbReference type="InterPro" id="IPR036259">
    <property type="entry name" value="MFS_trans_sf"/>
</dbReference>
<evidence type="ECO:0000256" key="3">
    <source>
        <dbReference type="ARBA" id="ARBA00022989"/>
    </source>
</evidence>
<keyword evidence="3 5" id="KW-1133">Transmembrane helix</keyword>
<feature type="transmembrane region" description="Helical" evidence="5">
    <location>
        <begin position="88"/>
        <end position="110"/>
    </location>
</feature>
<dbReference type="GO" id="GO:0022857">
    <property type="term" value="F:transmembrane transporter activity"/>
    <property type="evidence" value="ECO:0007669"/>
    <property type="project" value="InterPro"/>
</dbReference>
<sequence>MLSQFFAAFPLGMVTALIQLQYAHHHQASGVSWLSIVSQVGCVAAIVGLTRITLRQGRRLALVLGMGLMLAASVLGLVSALLDVDLLLYLVAFLLGAGLAANWYAPFAATDFSSKTSRASDFSYVLSMTAIGMALGSPVVNYTYYLEQQAEIPLGVIGFTLCMLCCMVSVIILWFGLHPIADTMQQSEHLSEDNDARFRFIEAPGASAAIVTLTAMILVIDLLWTTTTVYVVSSENELYGTQSLMLVGAAQILSSLIGYGMSPLFGVVADRLGRTRVVATGYGLAVIGCLILVVAASETMWVLAAIVILGIGKVAVMVATGALLVDAVPRHHRVILQGWAGGISMAIAPLGTVMAFLGMPRLAAIGIIVLIIVFFFVFGAVRRTPRHD</sequence>
<dbReference type="PANTHER" id="PTHR23534:SF1">
    <property type="entry name" value="MAJOR FACILITATOR SUPERFAMILY PROTEIN"/>
    <property type="match status" value="1"/>
</dbReference>
<dbReference type="InterPro" id="IPR020846">
    <property type="entry name" value="MFS_dom"/>
</dbReference>
<evidence type="ECO:0000313" key="7">
    <source>
        <dbReference type="EMBL" id="SPW24566.1"/>
    </source>
</evidence>
<comment type="subcellular location">
    <subcellularLocation>
        <location evidence="1">Cell membrane</location>
        <topology evidence="1">Multi-pass membrane protein</topology>
    </subcellularLocation>
</comment>
<feature type="transmembrane region" description="Helical" evidence="5">
    <location>
        <begin position="336"/>
        <end position="356"/>
    </location>
</feature>
<dbReference type="AlphaFoldDB" id="A0A6H9XH81"/>